<dbReference type="Gene3D" id="2.60.260.20">
    <property type="entry name" value="Urease metallochaperone UreE, N-terminal domain"/>
    <property type="match status" value="2"/>
</dbReference>
<keyword evidence="3" id="KW-0143">Chaperone</keyword>
<dbReference type="GO" id="GO:0003677">
    <property type="term" value="F:DNA binding"/>
    <property type="evidence" value="ECO:0007669"/>
    <property type="project" value="UniProtKB-KW"/>
</dbReference>
<evidence type="ECO:0000256" key="2">
    <source>
        <dbReference type="ARBA" id="ARBA00023125"/>
    </source>
</evidence>
<keyword evidence="1" id="KW-0963">Cytoplasm</keyword>
<feature type="domain" description="J" evidence="4">
    <location>
        <begin position="5"/>
        <end position="69"/>
    </location>
</feature>
<dbReference type="InterPro" id="IPR036869">
    <property type="entry name" value="J_dom_sf"/>
</dbReference>
<dbReference type="PRINTS" id="PR00625">
    <property type="entry name" value="JDOMAIN"/>
</dbReference>
<dbReference type="PANTHER" id="PTHR43096">
    <property type="entry name" value="DNAJ HOMOLOG 1, MITOCHONDRIAL-RELATED"/>
    <property type="match status" value="1"/>
</dbReference>
<dbReference type="InterPro" id="IPR001623">
    <property type="entry name" value="DnaJ_domain"/>
</dbReference>
<evidence type="ECO:0000313" key="6">
    <source>
        <dbReference type="Proteomes" id="UP000249700"/>
    </source>
</evidence>
<dbReference type="RefSeq" id="WP_112054040.1">
    <property type="nucleotide sequence ID" value="NZ_JBAVQX010000073.1"/>
</dbReference>
<dbReference type="FunFam" id="2.60.260.20:FF:000008">
    <property type="entry name" value="Curved DNA-binding protein"/>
    <property type="match status" value="1"/>
</dbReference>
<reference evidence="5 6" key="1">
    <citation type="submission" date="2018-06" db="EMBL/GenBank/DDBJ databases">
        <title>Comparative analysis of microorganisms from saline springs in Andes Mountain Range, Colombia.</title>
        <authorList>
            <person name="Rubin E."/>
        </authorList>
    </citation>
    <scope>NUCLEOTIDE SEQUENCE [LARGE SCALE GENOMIC DNA]</scope>
    <source>
        <strain evidence="5 6">USBA-857</strain>
    </source>
</reference>
<dbReference type="InterPro" id="IPR002939">
    <property type="entry name" value="DnaJ_C"/>
</dbReference>
<dbReference type="Pfam" id="PF01556">
    <property type="entry name" value="DnaJ_C"/>
    <property type="match status" value="1"/>
</dbReference>
<evidence type="ECO:0000256" key="3">
    <source>
        <dbReference type="ARBA" id="ARBA00023186"/>
    </source>
</evidence>
<dbReference type="Proteomes" id="UP000249700">
    <property type="component" value="Unassembled WGS sequence"/>
</dbReference>
<dbReference type="GO" id="GO:0051082">
    <property type="term" value="F:unfolded protein binding"/>
    <property type="evidence" value="ECO:0007669"/>
    <property type="project" value="InterPro"/>
</dbReference>
<dbReference type="PANTHER" id="PTHR43096:SF52">
    <property type="entry name" value="DNAJ HOMOLOG 1, MITOCHONDRIAL-RELATED"/>
    <property type="match status" value="1"/>
</dbReference>
<organism evidence="5 6">
    <name type="scientific">Onishia taeanensis</name>
    <dbReference type="NCBI Taxonomy" id="284577"/>
    <lineage>
        <taxon>Bacteria</taxon>
        <taxon>Pseudomonadati</taxon>
        <taxon>Pseudomonadota</taxon>
        <taxon>Gammaproteobacteria</taxon>
        <taxon>Oceanospirillales</taxon>
        <taxon>Halomonadaceae</taxon>
        <taxon>Onishia</taxon>
    </lineage>
</organism>
<dbReference type="OrthoDB" id="9779889at2"/>
<evidence type="ECO:0000313" key="5">
    <source>
        <dbReference type="EMBL" id="RAR62829.1"/>
    </source>
</evidence>
<evidence type="ECO:0000259" key="4">
    <source>
        <dbReference type="PROSITE" id="PS50076"/>
    </source>
</evidence>
<dbReference type="PROSITE" id="PS50076">
    <property type="entry name" value="DNAJ_2"/>
    <property type="match status" value="1"/>
</dbReference>
<sequence>MEFKDYYQTLGVAKTATAEEVKKAYRKLARKYHPDVSKEPDAEARMQAINEAKEVLSDPEKRAAYDQLGQDYRAGQDFRPPPDWDAGFEFTGRGFEGAEADEFSDFFANLFGQAGRREQRGQGYRMRGEDRHAKVMIDLADAYQGATRTITLQVPEMDAQGRVVTRQHSLSVKIPKGVKEGQHIRLTGQGSPGIGGGPPGDLFLEIHFHPDPAFRVEGRDVYASVPVTPWEAALGASIETPTPAGPVRLKVPAGSQSGRRLRLKGRGIPGQEPGDLYVELTVVLPPADTDKARELYATMARELDFNPRRAGHGRR</sequence>
<gene>
    <name evidence="5" type="ORF">BCL93_10360</name>
</gene>
<protein>
    <submittedName>
        <fullName evidence="5">Curved DNA-binding protein</fullName>
    </submittedName>
</protein>
<proteinExistence type="predicted"/>
<keyword evidence="2 5" id="KW-0238">DNA-binding</keyword>
<dbReference type="GO" id="GO:0042026">
    <property type="term" value="P:protein refolding"/>
    <property type="evidence" value="ECO:0007669"/>
    <property type="project" value="TreeGrafter"/>
</dbReference>
<dbReference type="CDD" id="cd10747">
    <property type="entry name" value="DnaJ_C"/>
    <property type="match status" value="1"/>
</dbReference>
<dbReference type="EMBL" id="QLSX01000003">
    <property type="protein sequence ID" value="RAR62829.1"/>
    <property type="molecule type" value="Genomic_DNA"/>
</dbReference>
<evidence type="ECO:0000256" key="1">
    <source>
        <dbReference type="ARBA" id="ARBA00022490"/>
    </source>
</evidence>
<dbReference type="SUPFAM" id="SSF49493">
    <property type="entry name" value="HSP40/DnaJ peptide-binding domain"/>
    <property type="match status" value="2"/>
</dbReference>
<dbReference type="SUPFAM" id="SSF46565">
    <property type="entry name" value="Chaperone J-domain"/>
    <property type="match status" value="1"/>
</dbReference>
<dbReference type="FunFam" id="2.60.260.20:FF:000013">
    <property type="entry name" value="DnaJ subfamily B member 11"/>
    <property type="match status" value="1"/>
</dbReference>
<dbReference type="SMART" id="SM00271">
    <property type="entry name" value="DnaJ"/>
    <property type="match status" value="1"/>
</dbReference>
<dbReference type="GO" id="GO:0005737">
    <property type="term" value="C:cytoplasm"/>
    <property type="evidence" value="ECO:0007669"/>
    <property type="project" value="TreeGrafter"/>
</dbReference>
<dbReference type="AlphaFoldDB" id="A0A328XS31"/>
<dbReference type="CDD" id="cd06257">
    <property type="entry name" value="DnaJ"/>
    <property type="match status" value="1"/>
</dbReference>
<accession>A0A328XS31</accession>
<dbReference type="Gene3D" id="1.10.287.110">
    <property type="entry name" value="DnaJ domain"/>
    <property type="match status" value="1"/>
</dbReference>
<dbReference type="Pfam" id="PF00226">
    <property type="entry name" value="DnaJ"/>
    <property type="match status" value="1"/>
</dbReference>
<comment type="caution">
    <text evidence="5">The sequence shown here is derived from an EMBL/GenBank/DDBJ whole genome shotgun (WGS) entry which is preliminary data.</text>
</comment>
<name>A0A328XS31_9GAMM</name>
<dbReference type="InterPro" id="IPR008971">
    <property type="entry name" value="HSP40/DnaJ_pept-bd"/>
</dbReference>